<accession>A0A7H0VET0</accession>
<dbReference type="EMBL" id="CP060139">
    <property type="protein sequence ID" value="QNR24228.1"/>
    <property type="molecule type" value="Genomic_DNA"/>
</dbReference>
<protein>
    <submittedName>
        <fullName evidence="2">MBL fold metallo-hydrolase</fullName>
    </submittedName>
</protein>
<dbReference type="GO" id="GO:0070290">
    <property type="term" value="F:N-acylphosphatidylethanolamine-specific phospholipase D activity"/>
    <property type="evidence" value="ECO:0007669"/>
    <property type="project" value="InterPro"/>
</dbReference>
<dbReference type="InterPro" id="IPR024884">
    <property type="entry name" value="NAPE-PLD"/>
</dbReference>
<proteinExistence type="predicted"/>
<dbReference type="PIRSF" id="PIRSF038896">
    <property type="entry name" value="NAPE-PLD"/>
    <property type="match status" value="1"/>
</dbReference>
<feature type="domain" description="Metallo-beta-lactamase" evidence="1">
    <location>
        <begin position="99"/>
        <end position="295"/>
    </location>
</feature>
<dbReference type="Gene3D" id="3.60.15.10">
    <property type="entry name" value="Ribonuclease Z/Hydroxyacylglutathione hydrolase-like"/>
    <property type="match status" value="1"/>
</dbReference>
<dbReference type="KEGG" id="chyd:H4K34_17950"/>
<sequence>MNSKQFGGKLTSTWKEHYAQSPQWQKGKFQNAIPTQTGIDWRKLPGMLCKQIKGNPQGMPKQPLPLHDFDTEAFISNRKELTYVWFGHSALALRLAGMNILIDPMLGQDASPIGPARTKRFSEGTLEQIDLMPDLDLVLISHDHYDHLDLDSILKLESKVKNFVVALGLKRHLMAWGIDASRIEEMDWWDQKQIGPLEVHFTPSRHFSGRGLSSMARCLWGGWVLKSTDHSLWFSGDGGYGPHFKEVGERFGSFDLAFMECGQYSVDWPDIHMFPEESVQAALDAGVKEAIPVHWAGFNLSYEHAWFDPIEDFRKHAEAKKLNWRSPIPGKVYSIGEASTEWWHAFK</sequence>
<evidence type="ECO:0000313" key="2">
    <source>
        <dbReference type="EMBL" id="QNR24228.1"/>
    </source>
</evidence>
<dbReference type="Proteomes" id="UP000516305">
    <property type="component" value="Chromosome"/>
</dbReference>
<dbReference type="GO" id="GO:0008270">
    <property type="term" value="F:zinc ion binding"/>
    <property type="evidence" value="ECO:0007669"/>
    <property type="project" value="InterPro"/>
</dbReference>
<reference evidence="2 3" key="1">
    <citation type="submission" date="2020-08" db="EMBL/GenBank/DDBJ databases">
        <title>Croceimicrobium hydrocarbonivorans gen. nov., sp. nov., a novel marine bacterium isolated from a bacterial consortium that degrades polyethylene terephthalate.</title>
        <authorList>
            <person name="Liu R."/>
        </authorList>
    </citation>
    <scope>NUCLEOTIDE SEQUENCE [LARGE SCALE GENOMIC DNA]</scope>
    <source>
        <strain evidence="2 3">A20-9</strain>
    </source>
</reference>
<dbReference type="RefSeq" id="WP_210758757.1">
    <property type="nucleotide sequence ID" value="NZ_CP060139.1"/>
</dbReference>
<dbReference type="PANTHER" id="PTHR15032">
    <property type="entry name" value="N-ACYL-PHOSPHATIDYLETHANOLAMINE-HYDROLYZING PHOSPHOLIPASE D"/>
    <property type="match status" value="1"/>
</dbReference>
<name>A0A7H0VET0_9FLAO</name>
<organism evidence="2 3">
    <name type="scientific">Croceimicrobium hydrocarbonivorans</name>
    <dbReference type="NCBI Taxonomy" id="2761580"/>
    <lineage>
        <taxon>Bacteria</taxon>
        <taxon>Pseudomonadati</taxon>
        <taxon>Bacteroidota</taxon>
        <taxon>Flavobacteriia</taxon>
        <taxon>Flavobacteriales</taxon>
        <taxon>Owenweeksiaceae</taxon>
        <taxon>Croceimicrobium</taxon>
    </lineage>
</organism>
<dbReference type="InterPro" id="IPR001279">
    <property type="entry name" value="Metallo-B-lactamas"/>
</dbReference>
<evidence type="ECO:0000313" key="3">
    <source>
        <dbReference type="Proteomes" id="UP000516305"/>
    </source>
</evidence>
<dbReference type="GO" id="GO:0005737">
    <property type="term" value="C:cytoplasm"/>
    <property type="evidence" value="ECO:0007669"/>
    <property type="project" value="TreeGrafter"/>
</dbReference>
<keyword evidence="2" id="KW-0378">Hydrolase</keyword>
<dbReference type="AlphaFoldDB" id="A0A7H0VET0"/>
<dbReference type="SUPFAM" id="SSF56281">
    <property type="entry name" value="Metallo-hydrolase/oxidoreductase"/>
    <property type="match status" value="1"/>
</dbReference>
<dbReference type="Pfam" id="PF12706">
    <property type="entry name" value="Lactamase_B_2"/>
    <property type="match status" value="1"/>
</dbReference>
<dbReference type="PANTHER" id="PTHR15032:SF4">
    <property type="entry name" value="N-ACYL-PHOSPHATIDYLETHANOLAMINE-HYDROLYZING PHOSPHOLIPASE D"/>
    <property type="match status" value="1"/>
</dbReference>
<keyword evidence="3" id="KW-1185">Reference proteome</keyword>
<evidence type="ECO:0000259" key="1">
    <source>
        <dbReference type="Pfam" id="PF12706"/>
    </source>
</evidence>
<dbReference type="InterPro" id="IPR036866">
    <property type="entry name" value="RibonucZ/Hydroxyglut_hydro"/>
</dbReference>
<gene>
    <name evidence="2" type="ORF">H4K34_17950</name>
</gene>